<organism evidence="10 11">
    <name type="scientific">Candidatus Methylacidithermus pantelleriae</name>
    <dbReference type="NCBI Taxonomy" id="2744239"/>
    <lineage>
        <taxon>Bacteria</taxon>
        <taxon>Pseudomonadati</taxon>
        <taxon>Verrucomicrobiota</taxon>
        <taxon>Methylacidiphilae</taxon>
        <taxon>Methylacidiphilales</taxon>
        <taxon>Methylacidiphilaceae</taxon>
        <taxon>Candidatus Methylacidithermus</taxon>
    </lineage>
</organism>
<feature type="region of interest" description="Disordered" evidence="9">
    <location>
        <begin position="31"/>
        <end position="75"/>
    </location>
</feature>
<dbReference type="InterPro" id="IPR051906">
    <property type="entry name" value="TolC-like"/>
</dbReference>
<evidence type="ECO:0000256" key="9">
    <source>
        <dbReference type="SAM" id="MobiDB-lite"/>
    </source>
</evidence>
<dbReference type="PANTHER" id="PTHR30026:SF20">
    <property type="entry name" value="OUTER MEMBRANE PROTEIN TOLC"/>
    <property type="match status" value="1"/>
</dbReference>
<evidence type="ECO:0000256" key="5">
    <source>
        <dbReference type="ARBA" id="ARBA00022692"/>
    </source>
</evidence>
<evidence type="ECO:0000256" key="1">
    <source>
        <dbReference type="ARBA" id="ARBA00004442"/>
    </source>
</evidence>
<evidence type="ECO:0000256" key="8">
    <source>
        <dbReference type="SAM" id="Coils"/>
    </source>
</evidence>
<keyword evidence="6" id="KW-0472">Membrane</keyword>
<name>A0A8J2FS24_9BACT</name>
<evidence type="ECO:0000256" key="6">
    <source>
        <dbReference type="ARBA" id="ARBA00023136"/>
    </source>
</evidence>
<dbReference type="Pfam" id="PF02321">
    <property type="entry name" value="OEP"/>
    <property type="match status" value="2"/>
</dbReference>
<dbReference type="Proteomes" id="UP000663859">
    <property type="component" value="Unassembled WGS sequence"/>
</dbReference>
<feature type="coiled-coil region" evidence="8">
    <location>
        <begin position="391"/>
        <end position="418"/>
    </location>
</feature>
<keyword evidence="11" id="KW-1185">Reference proteome</keyword>
<dbReference type="PANTHER" id="PTHR30026">
    <property type="entry name" value="OUTER MEMBRANE PROTEIN TOLC"/>
    <property type="match status" value="1"/>
</dbReference>
<sequence>MKSRGTLRNSLCSVGIGTTLLVFSLTSWGEVSPPSQEPLEHSLTRPPQGSQDAPVPPVPSAASPERVPPARPAPKNLPEVEEILAQMGPILGKPKEPHALDLERCFELAAIRSDQLKIDAQTVAAQQAIVAQTIATLFPSVQFVNQQNFRDFAGFGSFIGGTFVGGGRRYTSFNALTGSQLLFNGLATQNQIAAARAQAAASQFSLKRDYQLLYGNVAAAFYNALSFEGGLFILEDEAKALEALIGELEYRVSIGRSRPADLLLSKTNLANVRAQQEQTRGALSQQLQALAFYTGIPKEKLRLKETHPFPSPDVLERYLAQVGARPDILASVENLRAAERTLSATKGSLWPTVTAQGNFFLTQDPPSPGQWFVSLSASLPIFDGGLISARIQQQRAVVQQAQLQIEQLRRTADQQVRTAFDLLNSQIAQVLRFQEMARVAGLSYGAQLEDYRRGVVDLLTVLTALQQFHAARLQLHQAEMSARFQLINLFVTAGLTPDSTPRFLSLPR</sequence>
<dbReference type="RefSeq" id="WP_174581907.1">
    <property type="nucleotide sequence ID" value="NZ_CAJNOB010000012.1"/>
</dbReference>
<keyword evidence="7" id="KW-0998">Cell outer membrane</keyword>
<dbReference type="GO" id="GO:0015562">
    <property type="term" value="F:efflux transmembrane transporter activity"/>
    <property type="evidence" value="ECO:0007669"/>
    <property type="project" value="InterPro"/>
</dbReference>
<dbReference type="EMBL" id="CAJNOB010000012">
    <property type="protein sequence ID" value="CAF0695900.1"/>
    <property type="molecule type" value="Genomic_DNA"/>
</dbReference>
<dbReference type="AlphaFoldDB" id="A0A8J2FS24"/>
<keyword evidence="3" id="KW-0813">Transport</keyword>
<evidence type="ECO:0000256" key="7">
    <source>
        <dbReference type="ARBA" id="ARBA00023237"/>
    </source>
</evidence>
<dbReference type="Gene3D" id="1.20.1600.10">
    <property type="entry name" value="Outer membrane efflux proteins (OEP)"/>
    <property type="match status" value="1"/>
</dbReference>
<reference evidence="10" key="1">
    <citation type="submission" date="2021-02" db="EMBL/GenBank/DDBJ databases">
        <authorList>
            <person name="Cremers G."/>
            <person name="Picone N."/>
        </authorList>
    </citation>
    <scope>NUCLEOTIDE SEQUENCE</scope>
    <source>
        <strain evidence="10">PQ17</strain>
    </source>
</reference>
<keyword evidence="5" id="KW-0812">Transmembrane</keyword>
<proteinExistence type="inferred from homology"/>
<keyword evidence="8" id="KW-0175">Coiled coil</keyword>
<dbReference type="GO" id="GO:1990281">
    <property type="term" value="C:efflux pump complex"/>
    <property type="evidence" value="ECO:0007669"/>
    <property type="project" value="TreeGrafter"/>
</dbReference>
<evidence type="ECO:0000313" key="11">
    <source>
        <dbReference type="Proteomes" id="UP000663859"/>
    </source>
</evidence>
<keyword evidence="4" id="KW-1134">Transmembrane beta strand</keyword>
<dbReference type="SUPFAM" id="SSF56954">
    <property type="entry name" value="Outer membrane efflux proteins (OEP)"/>
    <property type="match status" value="1"/>
</dbReference>
<comment type="similarity">
    <text evidence="2">Belongs to the outer membrane factor (OMF) (TC 1.B.17) family.</text>
</comment>
<accession>A0A8J2FS24</accession>
<evidence type="ECO:0000313" key="10">
    <source>
        <dbReference type="EMBL" id="CAF0695900.1"/>
    </source>
</evidence>
<dbReference type="InterPro" id="IPR003423">
    <property type="entry name" value="OMP_efflux"/>
</dbReference>
<dbReference type="GO" id="GO:0015288">
    <property type="term" value="F:porin activity"/>
    <property type="evidence" value="ECO:0007669"/>
    <property type="project" value="TreeGrafter"/>
</dbReference>
<evidence type="ECO:0000256" key="4">
    <source>
        <dbReference type="ARBA" id="ARBA00022452"/>
    </source>
</evidence>
<comment type="subcellular location">
    <subcellularLocation>
        <location evidence="1">Cell outer membrane</location>
    </subcellularLocation>
</comment>
<evidence type="ECO:0000256" key="3">
    <source>
        <dbReference type="ARBA" id="ARBA00022448"/>
    </source>
</evidence>
<evidence type="ECO:0000256" key="2">
    <source>
        <dbReference type="ARBA" id="ARBA00007613"/>
    </source>
</evidence>
<protein>
    <submittedName>
        <fullName evidence="10">Outer membrane protein</fullName>
    </submittedName>
</protein>
<comment type="caution">
    <text evidence="10">The sequence shown here is derived from an EMBL/GenBank/DDBJ whole genome shotgun (WGS) entry which is preliminary data.</text>
</comment>
<dbReference type="GO" id="GO:0009279">
    <property type="term" value="C:cell outer membrane"/>
    <property type="evidence" value="ECO:0007669"/>
    <property type="project" value="UniProtKB-SubCell"/>
</dbReference>
<gene>
    <name evidence="10" type="primary">tolC</name>
    <name evidence="10" type="ORF">MPNT_20049</name>
</gene>